<sequence length="849" mass="98018">MLEIENLSDKDALFYFKDGLKDWAETELDRRNVQTLDDAITASESLVDYSSKNKKPNLGKSGGDKNVQKKGYDLKDGGNKKSFSIKYKQGSGTIKAINSEAKPIIRIAEAVKVKIRDWQGELDFTVIPMDDFKVVLGHAFFCKSYTFPIPTVNSLVILDAKTIRVIPLRRMEKAKPLLSAMQFKKGLKKDECYVATLRELTDEGNTTCHKESLPSCILEVLDEYRDVMPTKLPKKLPPRREVDHQIELELGAKPPTMILYWMAPSELVELRRQLQDLLDSGYIQPSKAPYGAPVLFQKKKDSSLQIITLDEHVQHLKQVFQVLRDNELYIKLEKCSFAQQEVEFFGHKIKDGKLMMDHAKVQAIQEWQPPTKVPELRSFIGLENYYCRSIKGYSAITSPLTELLKKDKAWHRWSVMQDEHPITYESRKLNDTKKNYTIQEKEMTAIIHCLRIWRHYLLGSKFVIMTDNVATSYFQTQKKLSPNQARWQDFLAKFDYELQYKTGKANVVADALSRKDELATLLAHPIDDIEAYVRTCLVCQQDKVEQQHPVGLLEPLPIAKRPWESVFMDFIVALPKSKGYGSIMVVVDRFSKYAMFIPAQADCKVDEAAHLFFKHVVKLWGIPRSIVSDCDPRFIGKFWRELFKLMGTDLNFSTSFHPQSDGQTERINALLELYLQHYVSAYQRDWAKLLDMAQFSYNLQRSEFGKSPFEIVMGQQPLTPHVLVTPYVGDNPAAFRFAKEWQEEADITLACLDKVAYKMKKWADTKRRPLEFQVGDMVLLKLLPNQFKSLRKVHKRLKYNGDEEVPSRNISTCTPTAVITEYDKEVEKILSHRVIRKRGVPPCTEYFVK</sequence>
<evidence type="ECO:0000313" key="2">
    <source>
        <dbReference type="Proteomes" id="UP000828941"/>
    </source>
</evidence>
<name>A0ACB9N6U5_BAUVA</name>
<dbReference type="EMBL" id="CM039432">
    <property type="protein sequence ID" value="KAI4331788.1"/>
    <property type="molecule type" value="Genomic_DNA"/>
</dbReference>
<keyword evidence="2" id="KW-1185">Reference proteome</keyword>
<dbReference type="Proteomes" id="UP000828941">
    <property type="component" value="Chromosome 7"/>
</dbReference>
<organism evidence="1 2">
    <name type="scientific">Bauhinia variegata</name>
    <name type="common">Purple orchid tree</name>
    <name type="synonym">Phanera variegata</name>
    <dbReference type="NCBI Taxonomy" id="167791"/>
    <lineage>
        <taxon>Eukaryota</taxon>
        <taxon>Viridiplantae</taxon>
        <taxon>Streptophyta</taxon>
        <taxon>Embryophyta</taxon>
        <taxon>Tracheophyta</taxon>
        <taxon>Spermatophyta</taxon>
        <taxon>Magnoliopsida</taxon>
        <taxon>eudicotyledons</taxon>
        <taxon>Gunneridae</taxon>
        <taxon>Pentapetalae</taxon>
        <taxon>rosids</taxon>
        <taxon>fabids</taxon>
        <taxon>Fabales</taxon>
        <taxon>Fabaceae</taxon>
        <taxon>Cercidoideae</taxon>
        <taxon>Cercideae</taxon>
        <taxon>Bauhiniinae</taxon>
        <taxon>Bauhinia</taxon>
    </lineage>
</organism>
<protein>
    <submittedName>
        <fullName evidence="1">Uncharacterized protein</fullName>
    </submittedName>
</protein>
<reference evidence="1 2" key="1">
    <citation type="journal article" date="2022" name="DNA Res.">
        <title>Chromosomal-level genome assembly of the orchid tree Bauhinia variegata (Leguminosae; Cercidoideae) supports the allotetraploid origin hypothesis of Bauhinia.</title>
        <authorList>
            <person name="Zhong Y."/>
            <person name="Chen Y."/>
            <person name="Zheng D."/>
            <person name="Pang J."/>
            <person name="Liu Y."/>
            <person name="Luo S."/>
            <person name="Meng S."/>
            <person name="Qian L."/>
            <person name="Wei D."/>
            <person name="Dai S."/>
            <person name="Zhou R."/>
        </authorList>
    </citation>
    <scope>NUCLEOTIDE SEQUENCE [LARGE SCALE GENOMIC DNA]</scope>
    <source>
        <strain evidence="1">BV-YZ2020</strain>
    </source>
</reference>
<evidence type="ECO:0000313" key="1">
    <source>
        <dbReference type="EMBL" id="KAI4331788.1"/>
    </source>
</evidence>
<accession>A0ACB9N6U5</accession>
<comment type="caution">
    <text evidence="1">The sequence shown here is derived from an EMBL/GenBank/DDBJ whole genome shotgun (WGS) entry which is preliminary data.</text>
</comment>
<gene>
    <name evidence="1" type="ORF">L6164_016743</name>
</gene>
<proteinExistence type="predicted"/>